<organism evidence="2 3">
    <name type="scientific">Actinospica acidithermotolerans</name>
    <dbReference type="NCBI Taxonomy" id="2828514"/>
    <lineage>
        <taxon>Bacteria</taxon>
        <taxon>Bacillati</taxon>
        <taxon>Actinomycetota</taxon>
        <taxon>Actinomycetes</taxon>
        <taxon>Catenulisporales</taxon>
        <taxon>Actinospicaceae</taxon>
        <taxon>Actinospica</taxon>
    </lineage>
</organism>
<dbReference type="GO" id="GO:0003700">
    <property type="term" value="F:DNA-binding transcription factor activity"/>
    <property type="evidence" value="ECO:0007669"/>
    <property type="project" value="InterPro"/>
</dbReference>
<evidence type="ECO:0000313" key="3">
    <source>
        <dbReference type="Proteomes" id="UP000676325"/>
    </source>
</evidence>
<dbReference type="PANTHER" id="PTHR33164:SF43">
    <property type="entry name" value="HTH-TYPE TRANSCRIPTIONAL REPRESSOR YETL"/>
    <property type="match status" value="1"/>
</dbReference>
<feature type="domain" description="HTH marR-type" evidence="1">
    <location>
        <begin position="1"/>
        <end position="145"/>
    </location>
</feature>
<protein>
    <submittedName>
        <fullName evidence="2">MarR family transcriptional regulator</fullName>
    </submittedName>
</protein>
<dbReference type="Pfam" id="PF12802">
    <property type="entry name" value="MarR_2"/>
    <property type="match status" value="1"/>
</dbReference>
<dbReference type="InterPro" id="IPR036388">
    <property type="entry name" value="WH-like_DNA-bd_sf"/>
</dbReference>
<evidence type="ECO:0000313" key="2">
    <source>
        <dbReference type="EMBL" id="MBR7828796.1"/>
    </source>
</evidence>
<dbReference type="PRINTS" id="PR00598">
    <property type="entry name" value="HTHMARR"/>
</dbReference>
<dbReference type="InterPro" id="IPR039422">
    <property type="entry name" value="MarR/SlyA-like"/>
</dbReference>
<dbReference type="RefSeq" id="WP_212519930.1">
    <property type="nucleotide sequence ID" value="NZ_JAGSOH010000066.1"/>
</dbReference>
<dbReference type="SUPFAM" id="SSF46785">
    <property type="entry name" value="Winged helix' DNA-binding domain"/>
    <property type="match status" value="1"/>
</dbReference>
<dbReference type="SMART" id="SM00347">
    <property type="entry name" value="HTH_MARR"/>
    <property type="match status" value="1"/>
</dbReference>
<dbReference type="PANTHER" id="PTHR33164">
    <property type="entry name" value="TRANSCRIPTIONAL REGULATOR, MARR FAMILY"/>
    <property type="match status" value="1"/>
</dbReference>
<reference evidence="2" key="1">
    <citation type="submission" date="2021-04" db="EMBL/GenBank/DDBJ databases">
        <title>Genome based classification of Actinospica acidithermotolerans sp. nov., an actinobacterium isolated from an Indonesian hot spring.</title>
        <authorList>
            <person name="Kusuma A.B."/>
            <person name="Putra K.E."/>
            <person name="Nafisah S."/>
            <person name="Loh J."/>
            <person name="Nouioui I."/>
            <person name="Goodfellow M."/>
        </authorList>
    </citation>
    <scope>NUCLEOTIDE SEQUENCE</scope>
    <source>
        <strain evidence="2">MGRD01-02</strain>
    </source>
</reference>
<comment type="caution">
    <text evidence="2">The sequence shown here is derived from an EMBL/GenBank/DDBJ whole genome shotgun (WGS) entry which is preliminary data.</text>
</comment>
<gene>
    <name evidence="2" type="ORF">KDK95_20980</name>
</gene>
<dbReference type="InterPro" id="IPR000835">
    <property type="entry name" value="HTH_MarR-typ"/>
</dbReference>
<dbReference type="InterPro" id="IPR036390">
    <property type="entry name" value="WH_DNA-bd_sf"/>
</dbReference>
<evidence type="ECO:0000259" key="1">
    <source>
        <dbReference type="PROSITE" id="PS50995"/>
    </source>
</evidence>
<dbReference type="Proteomes" id="UP000676325">
    <property type="component" value="Unassembled WGS sequence"/>
</dbReference>
<name>A0A941EC40_9ACTN</name>
<keyword evidence="3" id="KW-1185">Reference proteome</keyword>
<dbReference type="EMBL" id="JAGSOH010000066">
    <property type="protein sequence ID" value="MBR7828796.1"/>
    <property type="molecule type" value="Genomic_DNA"/>
</dbReference>
<sequence>MNEEEDDLRPPARLRALTSWQANKVSTIGARMTARHMPLTARSDFAVLAALEEYGPLSQADLGRRLGLDRNDVSGIVTRLQEGGYLDRQPDPGDRRRNLVTVNQAGLRYLEETQANADKAQAELLAGLTTDERRQLHALLAKALEAHQREPA</sequence>
<proteinExistence type="predicted"/>
<dbReference type="GO" id="GO:0006950">
    <property type="term" value="P:response to stress"/>
    <property type="evidence" value="ECO:0007669"/>
    <property type="project" value="TreeGrafter"/>
</dbReference>
<dbReference type="AlphaFoldDB" id="A0A941EC40"/>
<accession>A0A941EC40</accession>
<dbReference type="PROSITE" id="PS50995">
    <property type="entry name" value="HTH_MARR_2"/>
    <property type="match status" value="1"/>
</dbReference>
<dbReference type="Gene3D" id="1.10.10.10">
    <property type="entry name" value="Winged helix-like DNA-binding domain superfamily/Winged helix DNA-binding domain"/>
    <property type="match status" value="1"/>
</dbReference>